<dbReference type="KEGG" id="sct:SCAT_2038"/>
<dbReference type="HOGENOM" id="CLU_031881_0_0_11"/>
<reference evidence="4" key="1">
    <citation type="submission" date="2011-12" db="EMBL/GenBank/DDBJ databases">
        <title>Complete genome sequence of Streptomyces cattleya strain DSM 46488.</title>
        <authorList>
            <person name="Ou H.-Y."/>
            <person name="Li P."/>
            <person name="Zhao C."/>
            <person name="O'Hagan D."/>
            <person name="Deng Z."/>
        </authorList>
    </citation>
    <scope>NUCLEOTIDE SEQUENCE [LARGE SCALE GENOMIC DNA]</scope>
    <source>
        <strain evidence="4">ATCC 35852 / DSM 46488 / JCM 4925 / NBRC 14057 / NRRL 8057</strain>
    </source>
</reference>
<feature type="compositionally biased region" description="Low complexity" evidence="1">
    <location>
        <begin position="25"/>
        <end position="37"/>
    </location>
</feature>
<feature type="chain" id="PRO_5038674013" description="Secreted protein" evidence="2">
    <location>
        <begin position="25"/>
        <end position="498"/>
    </location>
</feature>
<accession>G8WWI5</accession>
<feature type="region of interest" description="Disordered" evidence="1">
    <location>
        <begin position="25"/>
        <end position="45"/>
    </location>
</feature>
<dbReference type="EMBL" id="CP003219">
    <property type="protein sequence ID" value="AEW94393.1"/>
    <property type="molecule type" value="Genomic_DNA"/>
</dbReference>
<dbReference type="KEGG" id="scy:SCATT_20220"/>
<dbReference type="RefSeq" id="WP_014142785.1">
    <property type="nucleotide sequence ID" value="NC_016111.1"/>
</dbReference>
<dbReference type="OrthoDB" id="3729011at2"/>
<feature type="region of interest" description="Disordered" evidence="1">
    <location>
        <begin position="61"/>
        <end position="122"/>
    </location>
</feature>
<evidence type="ECO:0000256" key="1">
    <source>
        <dbReference type="SAM" id="MobiDB-lite"/>
    </source>
</evidence>
<keyword evidence="2" id="KW-0732">Signal</keyword>
<feature type="compositionally biased region" description="Gly residues" evidence="1">
    <location>
        <begin position="92"/>
        <end position="103"/>
    </location>
</feature>
<organism evidence="3 4">
    <name type="scientific">Streptantibioticus cattleyicolor (strain ATCC 35852 / DSM 46488 / JCM 4925 / NBRC 14057 / NRRL 8057)</name>
    <name type="common">Streptomyces cattleya</name>
    <dbReference type="NCBI Taxonomy" id="1003195"/>
    <lineage>
        <taxon>Bacteria</taxon>
        <taxon>Bacillati</taxon>
        <taxon>Actinomycetota</taxon>
        <taxon>Actinomycetes</taxon>
        <taxon>Kitasatosporales</taxon>
        <taxon>Streptomycetaceae</taxon>
        <taxon>Streptantibioticus</taxon>
    </lineage>
</organism>
<evidence type="ECO:0008006" key="5">
    <source>
        <dbReference type="Google" id="ProtNLM"/>
    </source>
</evidence>
<feature type="signal peptide" evidence="2">
    <location>
        <begin position="1"/>
        <end position="24"/>
    </location>
</feature>
<name>F8JVB2_STREN</name>
<dbReference type="AlphaFoldDB" id="F8JVB2"/>
<gene>
    <name evidence="3" type="ordered locus">SCATT_20220</name>
</gene>
<proteinExistence type="predicted"/>
<dbReference type="STRING" id="1003195.SCATT_20220"/>
<feature type="compositionally biased region" description="Low complexity" evidence="1">
    <location>
        <begin position="63"/>
        <end position="72"/>
    </location>
</feature>
<evidence type="ECO:0000256" key="2">
    <source>
        <dbReference type="SAM" id="SignalP"/>
    </source>
</evidence>
<sequence>MNRTIVSFAGVVVALAAVTGAATALAPAPDTATRPATQGTVARKPVERSTLLCPGVEGTDYASTTWTSYTPPGTGGTDDGTASLRPAQRSDGAGGTATGGGGKPVAPLTRPGTPVTADGGRTTPALTGTADGRLAPGWAAQATTTVDAGAGRGLLGTSCTAPGADFWFPGASTAAGRQDYVHLINPDPTAAVVDIELYDANGAVKTTGGDGITVPGGATVPVLLSTLAAGHAGDLTVHVAVRSGRVGADLQAMDAKAGGDWLPATAPPAADAVIPGIPADATSVRLIAYATGDNDADLKVQLLTPQGPITPAGHETLHVKSGMTTAVDLPSLTQGEPGSLRLTPTDRGGAPFVAAVRVTRGKGLNQETAFIPATAPVGARATAADNRAKGSTIALTAPTAAATVRISSSAGSGGGSPATTTVTVRPGTTVAVAPPAPAGLKGTFAVTVETLSGGPVHASRMLALPQDAVPAFTIQPLPDDGGTVAVPVARQDLTVLQR</sequence>
<keyword evidence="4" id="KW-1185">Reference proteome</keyword>
<evidence type="ECO:0000313" key="3">
    <source>
        <dbReference type="EMBL" id="AEW94393.1"/>
    </source>
</evidence>
<dbReference type="Pfam" id="PF18986">
    <property type="entry name" value="DUF5719"/>
    <property type="match status" value="1"/>
</dbReference>
<protein>
    <recommendedName>
        <fullName evidence="5">Secreted protein</fullName>
    </recommendedName>
</protein>
<dbReference type="InterPro" id="IPR043777">
    <property type="entry name" value="DUF5719"/>
</dbReference>
<dbReference type="eggNOG" id="ENOG5033632">
    <property type="taxonomic scope" value="Bacteria"/>
</dbReference>
<dbReference type="Proteomes" id="UP000007842">
    <property type="component" value="Chromosome"/>
</dbReference>
<dbReference type="PATRIC" id="fig|1003195.11.peg.3557"/>
<evidence type="ECO:0000313" key="4">
    <source>
        <dbReference type="Proteomes" id="UP000007842"/>
    </source>
</evidence>
<accession>F8JVB2</accession>